<name>A0ABV9EYF7_9SPHN</name>
<protein>
    <submittedName>
        <fullName evidence="1">Uncharacterized protein</fullName>
    </submittedName>
</protein>
<evidence type="ECO:0000313" key="2">
    <source>
        <dbReference type="Proteomes" id="UP001595957"/>
    </source>
</evidence>
<organism evidence="1 2">
    <name type="scientific">Sphingobium tyrosinilyticum</name>
    <dbReference type="NCBI Taxonomy" id="2715436"/>
    <lineage>
        <taxon>Bacteria</taxon>
        <taxon>Pseudomonadati</taxon>
        <taxon>Pseudomonadota</taxon>
        <taxon>Alphaproteobacteria</taxon>
        <taxon>Sphingomonadales</taxon>
        <taxon>Sphingomonadaceae</taxon>
        <taxon>Sphingobium</taxon>
    </lineage>
</organism>
<dbReference type="Proteomes" id="UP001595957">
    <property type="component" value="Unassembled WGS sequence"/>
</dbReference>
<keyword evidence="2" id="KW-1185">Reference proteome</keyword>
<proteinExistence type="predicted"/>
<evidence type="ECO:0000313" key="1">
    <source>
        <dbReference type="EMBL" id="MFC4594615.1"/>
    </source>
</evidence>
<dbReference type="EMBL" id="JBHSFZ010000021">
    <property type="protein sequence ID" value="MFC4594615.1"/>
    <property type="molecule type" value="Genomic_DNA"/>
</dbReference>
<accession>A0ABV9EYF7</accession>
<sequence>MNARPTELTATASTASAGGLVRLQRLEALLNIAREKLALGEALSRADMQRLNAALDDMAAK</sequence>
<reference evidence="2" key="1">
    <citation type="journal article" date="2019" name="Int. J. Syst. Evol. Microbiol.">
        <title>The Global Catalogue of Microorganisms (GCM) 10K type strain sequencing project: providing services to taxonomists for standard genome sequencing and annotation.</title>
        <authorList>
            <consortium name="The Broad Institute Genomics Platform"/>
            <consortium name="The Broad Institute Genome Sequencing Center for Infectious Disease"/>
            <person name="Wu L."/>
            <person name="Ma J."/>
        </authorList>
    </citation>
    <scope>NUCLEOTIDE SEQUENCE [LARGE SCALE GENOMIC DNA]</scope>
    <source>
        <strain evidence="2">NBRC 103632</strain>
    </source>
</reference>
<comment type="caution">
    <text evidence="1">The sequence shown here is derived from an EMBL/GenBank/DDBJ whole genome shotgun (WGS) entry which is preliminary data.</text>
</comment>
<gene>
    <name evidence="1" type="ORF">ACFO3E_10515</name>
</gene>